<gene>
    <name evidence="2" type="ORF">ID854_16235</name>
</gene>
<keyword evidence="1" id="KW-0472">Membrane</keyword>
<feature type="transmembrane region" description="Helical" evidence="1">
    <location>
        <begin position="440"/>
        <end position="462"/>
    </location>
</feature>
<dbReference type="AlphaFoldDB" id="A0AAW3YYN3"/>
<reference evidence="2" key="1">
    <citation type="submission" date="2020-09" db="EMBL/GenBank/DDBJ databases">
        <authorList>
            <person name="Palma L."/>
            <person name="Caballero P."/>
            <person name="Berry C."/>
            <person name="Del Valle E."/>
        </authorList>
    </citation>
    <scope>NUCLEOTIDE SEQUENCE</scope>
    <source>
        <strain evidence="2">M</strain>
    </source>
</reference>
<feature type="transmembrane region" description="Helical" evidence="1">
    <location>
        <begin position="21"/>
        <end position="40"/>
    </location>
</feature>
<feature type="transmembrane region" description="Helical" evidence="1">
    <location>
        <begin position="328"/>
        <end position="348"/>
    </location>
</feature>
<dbReference type="PANTHER" id="PTHR30354:SF7">
    <property type="entry name" value="BLL7963 PROTEIN"/>
    <property type="match status" value="1"/>
</dbReference>
<evidence type="ECO:0000256" key="1">
    <source>
        <dbReference type="SAM" id="Phobius"/>
    </source>
</evidence>
<dbReference type="GO" id="GO:0015128">
    <property type="term" value="F:gluconate transmembrane transporter activity"/>
    <property type="evidence" value="ECO:0007669"/>
    <property type="project" value="InterPro"/>
</dbReference>
<dbReference type="Proteomes" id="UP001193920">
    <property type="component" value="Unassembled WGS sequence"/>
</dbReference>
<accession>A0AAW3YYN3</accession>
<feature type="transmembrane region" description="Helical" evidence="1">
    <location>
        <begin position="278"/>
        <end position="300"/>
    </location>
</feature>
<feature type="transmembrane region" description="Helical" evidence="1">
    <location>
        <begin position="100"/>
        <end position="133"/>
    </location>
</feature>
<dbReference type="Pfam" id="PF02447">
    <property type="entry name" value="GntP_permease"/>
    <property type="match status" value="1"/>
</dbReference>
<feature type="transmembrane region" description="Helical" evidence="1">
    <location>
        <begin position="177"/>
        <end position="200"/>
    </location>
</feature>
<dbReference type="RefSeq" id="WP_323869448.1">
    <property type="nucleotide sequence ID" value="NZ_JACXBF010000420.1"/>
</dbReference>
<keyword evidence="1" id="KW-1133">Transmembrane helix</keyword>
<feature type="transmembrane region" description="Helical" evidence="1">
    <location>
        <begin position="60"/>
        <end position="79"/>
    </location>
</feature>
<dbReference type="EMBL" id="JACXBF010000420">
    <property type="protein sequence ID" value="MBD2801936.1"/>
    <property type="molecule type" value="Genomic_DNA"/>
</dbReference>
<feature type="transmembrane region" description="Helical" evidence="1">
    <location>
        <begin position="360"/>
        <end position="385"/>
    </location>
</feature>
<dbReference type="PANTHER" id="PTHR30354">
    <property type="entry name" value="GNT FAMILY GLUCONATE TRANSPORTER"/>
    <property type="match status" value="1"/>
</dbReference>
<name>A0AAW3YYN3_9GAMM</name>
<reference evidence="2" key="2">
    <citation type="journal article" date="2024" name="Toxins">
        <title>Genome Sequence Analysis of Native Xenorhabdus Strains Isolated from Entomopathogenic Nematodes in Argentina.</title>
        <authorList>
            <person name="Palma L."/>
            <person name="Frizzo L."/>
            <person name="Kaiser S."/>
            <person name="Berry C."/>
            <person name="Caballero P."/>
            <person name="Bode H.B."/>
            <person name="Del Valle E.E."/>
        </authorList>
    </citation>
    <scope>NUCLEOTIDE SEQUENCE</scope>
    <source>
        <strain evidence="2">M</strain>
    </source>
</reference>
<dbReference type="InterPro" id="IPR003474">
    <property type="entry name" value="Glcn_transporter"/>
</dbReference>
<feature type="transmembrane region" description="Helical" evidence="1">
    <location>
        <begin position="145"/>
        <end position="165"/>
    </location>
</feature>
<organism evidence="2">
    <name type="scientific">Xenorhabdus szentirmaii</name>
    <dbReference type="NCBI Taxonomy" id="290112"/>
    <lineage>
        <taxon>Bacteria</taxon>
        <taxon>Pseudomonadati</taxon>
        <taxon>Pseudomonadota</taxon>
        <taxon>Gammaproteobacteria</taxon>
        <taxon>Enterobacterales</taxon>
        <taxon>Morganellaceae</taxon>
        <taxon>Xenorhabdus</taxon>
    </lineage>
</organism>
<dbReference type="GO" id="GO:0005886">
    <property type="term" value="C:plasma membrane"/>
    <property type="evidence" value="ECO:0007669"/>
    <property type="project" value="TreeGrafter"/>
</dbReference>
<protein>
    <submittedName>
        <fullName evidence="2">GntP family permease</fullName>
    </submittedName>
</protein>
<proteinExistence type="predicted"/>
<comment type="caution">
    <text evidence="2">The sequence shown here is derived from an EMBL/GenBank/DDBJ whole genome shotgun (WGS) entry which is preliminary data.</text>
</comment>
<keyword evidence="1" id="KW-0812">Transmembrane</keyword>
<evidence type="ECO:0000313" key="2">
    <source>
        <dbReference type="EMBL" id="MBD2801936.1"/>
    </source>
</evidence>
<sequence>MFSIIGIILSLLMMMYFAYKGVSILLLAPILASFAVLLSGDVSQLFGVYTQIFMSGLGGYVVKYFPLFLLGAVFGKLMEDSNSAQAIAHSLVKKLNGNNALLAVVLTCSILTYGGVSLFVVGFAVFPIAAAIFRTANIPKRLIPGAISLGSLSFTMTALPGTPAIQNMIPMPFFGTNAFAAPGLGLIGSVIMFVAGYAWLSYRVGKARVDSEGYENENIPAEKNSHLHEEMNLPALWKALLPIFLVIACNYTFGKLIPLMNTEYLSEVRYGQTKLHHVLGLWSIIGALVISCLSIIVLNWSRWKNLKDTLNKGTIGALLPIFNTASEVGYGAVIASLAAFSVISHFLLNISASNVLISESIVISMLVGATGSASGGLSIALSMMGEHFLQLADASGISPELLHRVAAMASGGLDTLPHNGAVISLLAICGLTHKRSYLDIFMVTVLAGLLGLVAIIVLGSLFGSF</sequence>